<dbReference type="EMBL" id="JBBPBM010000446">
    <property type="protein sequence ID" value="KAK8495320.1"/>
    <property type="molecule type" value="Genomic_DNA"/>
</dbReference>
<comment type="caution">
    <text evidence="2">The sequence shown here is derived from an EMBL/GenBank/DDBJ whole genome shotgun (WGS) entry which is preliminary data.</text>
</comment>
<feature type="transmembrane region" description="Helical" evidence="1">
    <location>
        <begin position="49"/>
        <end position="71"/>
    </location>
</feature>
<keyword evidence="1" id="KW-0812">Transmembrane</keyword>
<proteinExistence type="predicted"/>
<evidence type="ECO:0000313" key="2">
    <source>
        <dbReference type="EMBL" id="KAK8495320.1"/>
    </source>
</evidence>
<organism evidence="2 3">
    <name type="scientific">Hibiscus sabdariffa</name>
    <name type="common">roselle</name>
    <dbReference type="NCBI Taxonomy" id="183260"/>
    <lineage>
        <taxon>Eukaryota</taxon>
        <taxon>Viridiplantae</taxon>
        <taxon>Streptophyta</taxon>
        <taxon>Embryophyta</taxon>
        <taxon>Tracheophyta</taxon>
        <taxon>Spermatophyta</taxon>
        <taxon>Magnoliopsida</taxon>
        <taxon>eudicotyledons</taxon>
        <taxon>Gunneridae</taxon>
        <taxon>Pentapetalae</taxon>
        <taxon>rosids</taxon>
        <taxon>malvids</taxon>
        <taxon>Malvales</taxon>
        <taxon>Malvaceae</taxon>
        <taxon>Malvoideae</taxon>
        <taxon>Hibiscus</taxon>
    </lineage>
</organism>
<keyword evidence="3" id="KW-1185">Reference proteome</keyword>
<name>A0ABR2AND9_9ROSI</name>
<sequence>MGRQKLDKKNMVILELFGRSLSYSNVLARWDIINKETRKSLNLGKINKASLVCIITLVLSYVSIGVGFGFVSTLAASSVISAATSSLEREASLLSTGWWSRYSKDTSKRCKWPVIPCNQAGSML</sequence>
<keyword evidence="1" id="KW-0472">Membrane</keyword>
<reference evidence="2 3" key="1">
    <citation type="journal article" date="2024" name="G3 (Bethesda)">
        <title>Genome assembly of Hibiscus sabdariffa L. provides insights into metabolisms of medicinal natural products.</title>
        <authorList>
            <person name="Kim T."/>
        </authorList>
    </citation>
    <scope>NUCLEOTIDE SEQUENCE [LARGE SCALE GENOMIC DNA]</scope>
    <source>
        <strain evidence="2">TK-2024</strain>
        <tissue evidence="2">Old leaves</tissue>
    </source>
</reference>
<evidence type="ECO:0000313" key="3">
    <source>
        <dbReference type="Proteomes" id="UP001472677"/>
    </source>
</evidence>
<gene>
    <name evidence="2" type="ORF">V6N12_037115</name>
</gene>
<keyword evidence="1" id="KW-1133">Transmembrane helix</keyword>
<evidence type="ECO:0000256" key="1">
    <source>
        <dbReference type="SAM" id="Phobius"/>
    </source>
</evidence>
<dbReference type="Proteomes" id="UP001472677">
    <property type="component" value="Unassembled WGS sequence"/>
</dbReference>
<protein>
    <submittedName>
        <fullName evidence="2">Uncharacterized protein</fullName>
    </submittedName>
</protein>
<accession>A0ABR2AND9</accession>